<dbReference type="InterPro" id="IPR036047">
    <property type="entry name" value="F-box-like_dom_sf"/>
</dbReference>
<feature type="domain" description="F-box protein AT5G49610-like beta-propeller" evidence="3">
    <location>
        <begin position="223"/>
        <end position="362"/>
    </location>
</feature>
<dbReference type="InParanoid" id="A0A1B6QDH8"/>
<dbReference type="Pfam" id="PF23635">
    <property type="entry name" value="Beta-prop_AT5G49610-like"/>
    <property type="match status" value="1"/>
</dbReference>
<dbReference type="PANTHER" id="PTHR33207">
    <property type="entry name" value="F-BOX DOMAIN CONTAINING PROTEIN-RELATED"/>
    <property type="match status" value="1"/>
</dbReference>
<gene>
    <name evidence="4" type="ORF">SORBI_3002G258200</name>
</gene>
<dbReference type="OMA" id="MEWSIIN"/>
<protein>
    <submittedName>
        <fullName evidence="4">Uncharacterized protein</fullName>
    </submittedName>
</protein>
<dbReference type="Gramene" id="KXG35975">
    <property type="protein sequence ID" value="KXG35975"/>
    <property type="gene ID" value="SORBI_3002G258200"/>
</dbReference>
<feature type="region of interest" description="Disordered" evidence="1">
    <location>
        <begin position="1"/>
        <end position="20"/>
    </location>
</feature>
<reference evidence="5" key="2">
    <citation type="journal article" date="2018" name="Plant J.">
        <title>The Sorghum bicolor reference genome: improved assembly, gene annotations, a transcriptome atlas, and signatures of genome organization.</title>
        <authorList>
            <person name="McCormick R.F."/>
            <person name="Truong S.K."/>
            <person name="Sreedasyam A."/>
            <person name="Jenkins J."/>
            <person name="Shu S."/>
            <person name="Sims D."/>
            <person name="Kennedy M."/>
            <person name="Amirebrahimi M."/>
            <person name="Weers B.D."/>
            <person name="McKinley B."/>
            <person name="Mattison A."/>
            <person name="Morishige D.T."/>
            <person name="Grimwood J."/>
            <person name="Schmutz J."/>
            <person name="Mullet J.E."/>
        </authorList>
    </citation>
    <scope>NUCLEOTIDE SEQUENCE [LARGE SCALE GENOMIC DNA]</scope>
    <source>
        <strain evidence="5">cv. BTx623</strain>
    </source>
</reference>
<evidence type="ECO:0000259" key="2">
    <source>
        <dbReference type="Pfam" id="PF12937"/>
    </source>
</evidence>
<dbReference type="Gene3D" id="1.20.1280.50">
    <property type="match status" value="1"/>
</dbReference>
<accession>A0A1B6QDH8</accession>
<evidence type="ECO:0000313" key="5">
    <source>
        <dbReference type="Proteomes" id="UP000000768"/>
    </source>
</evidence>
<organism evidence="4 5">
    <name type="scientific">Sorghum bicolor</name>
    <name type="common">Sorghum</name>
    <name type="synonym">Sorghum vulgare</name>
    <dbReference type="NCBI Taxonomy" id="4558"/>
    <lineage>
        <taxon>Eukaryota</taxon>
        <taxon>Viridiplantae</taxon>
        <taxon>Streptophyta</taxon>
        <taxon>Embryophyta</taxon>
        <taxon>Tracheophyta</taxon>
        <taxon>Spermatophyta</taxon>
        <taxon>Magnoliopsida</taxon>
        <taxon>Liliopsida</taxon>
        <taxon>Poales</taxon>
        <taxon>Poaceae</taxon>
        <taxon>PACMAD clade</taxon>
        <taxon>Panicoideae</taxon>
        <taxon>Andropogonodae</taxon>
        <taxon>Andropogoneae</taxon>
        <taxon>Sorghinae</taxon>
        <taxon>Sorghum</taxon>
    </lineage>
</organism>
<evidence type="ECO:0000313" key="4">
    <source>
        <dbReference type="EMBL" id="KXG35975.1"/>
    </source>
</evidence>
<dbReference type="Proteomes" id="UP000000768">
    <property type="component" value="Chromosome 2"/>
</dbReference>
<dbReference type="EMBL" id="CM000761">
    <property type="protein sequence ID" value="KXG35975.1"/>
    <property type="molecule type" value="Genomic_DNA"/>
</dbReference>
<sequence length="377" mass="42630">MPEGTGASGAKRAKTSPALPQASLGPDLLREILLRLPDMASLASAALTCKLWHRVASDPTVFRRFDALRRPPLVGFLLTNCGDMLFPRRSPNMLFVWGTRNPNLAAAAADGDFLFEELPAVDSDVEEEGYAWDEWRLRGCDGGLQLLSRGWNGLNLAVYDPIARTTVFLQVFDVFPYSTHVVRYAIVVDESDGSFLIIGIDYHAAIFSSRTGIWTRLESRELAKRILVLDTTTMEWSIINAPFPAGESYCVADMLEHGGLCLVSSKEQCLQLWAFIGEWVLMKAISLLNDWMKKIRRDEWMKRLHILAVRASCVYMEFWSIMKPNSYFLVFNLRTRKMAVIRNNAEDPHRGPTFPFFMRLEPLHGPDQGQNVRLNGV</sequence>
<dbReference type="SUPFAM" id="SSF50965">
    <property type="entry name" value="Galactose oxidase, central domain"/>
    <property type="match status" value="1"/>
</dbReference>
<dbReference type="AlphaFoldDB" id="A0A1B6QDH8"/>
<dbReference type="SUPFAM" id="SSF81383">
    <property type="entry name" value="F-box domain"/>
    <property type="match status" value="1"/>
</dbReference>
<name>A0A1B6QDH8_SORBI</name>
<dbReference type="InterPro" id="IPR001810">
    <property type="entry name" value="F-box_dom"/>
</dbReference>
<dbReference type="eggNOG" id="ENOG502R675">
    <property type="taxonomic scope" value="Eukaryota"/>
</dbReference>
<dbReference type="InterPro" id="IPR056594">
    <property type="entry name" value="AT5G49610-like_b-prop"/>
</dbReference>
<proteinExistence type="predicted"/>
<dbReference type="Pfam" id="PF12937">
    <property type="entry name" value="F-box-like"/>
    <property type="match status" value="1"/>
</dbReference>
<feature type="domain" description="F-box" evidence="2">
    <location>
        <begin position="26"/>
        <end position="65"/>
    </location>
</feature>
<dbReference type="FunCoup" id="A0A1B6QDH8">
    <property type="interactions" value="213"/>
</dbReference>
<keyword evidence="5" id="KW-1185">Reference proteome</keyword>
<dbReference type="InterPro" id="IPR011043">
    <property type="entry name" value="Gal_Oxase/kelch_b-propeller"/>
</dbReference>
<reference evidence="4 5" key="1">
    <citation type="journal article" date="2009" name="Nature">
        <title>The Sorghum bicolor genome and the diversification of grasses.</title>
        <authorList>
            <person name="Paterson A.H."/>
            <person name="Bowers J.E."/>
            <person name="Bruggmann R."/>
            <person name="Dubchak I."/>
            <person name="Grimwood J."/>
            <person name="Gundlach H."/>
            <person name="Haberer G."/>
            <person name="Hellsten U."/>
            <person name="Mitros T."/>
            <person name="Poliakov A."/>
            <person name="Schmutz J."/>
            <person name="Spannagl M."/>
            <person name="Tang H."/>
            <person name="Wang X."/>
            <person name="Wicker T."/>
            <person name="Bharti A.K."/>
            <person name="Chapman J."/>
            <person name="Feltus F.A."/>
            <person name="Gowik U."/>
            <person name="Grigoriev I.V."/>
            <person name="Lyons E."/>
            <person name="Maher C.A."/>
            <person name="Martis M."/>
            <person name="Narechania A."/>
            <person name="Otillar R.P."/>
            <person name="Penning B.W."/>
            <person name="Salamov A.A."/>
            <person name="Wang Y."/>
            <person name="Zhang L."/>
            <person name="Carpita N.C."/>
            <person name="Freeling M."/>
            <person name="Gingle A.R."/>
            <person name="Hash C.T."/>
            <person name="Keller B."/>
            <person name="Klein P."/>
            <person name="Kresovich S."/>
            <person name="McCann M.C."/>
            <person name="Ming R."/>
            <person name="Peterson D.G."/>
            <person name="Mehboob-ur-Rahman"/>
            <person name="Ware D."/>
            <person name="Westhoff P."/>
            <person name="Mayer K.F."/>
            <person name="Messing J."/>
            <person name="Rokhsar D.S."/>
        </authorList>
    </citation>
    <scope>NUCLEOTIDE SEQUENCE [LARGE SCALE GENOMIC DNA]</scope>
    <source>
        <strain evidence="5">cv. BTx623</strain>
    </source>
</reference>
<evidence type="ECO:0000256" key="1">
    <source>
        <dbReference type="SAM" id="MobiDB-lite"/>
    </source>
</evidence>
<evidence type="ECO:0000259" key="3">
    <source>
        <dbReference type="Pfam" id="PF23635"/>
    </source>
</evidence>